<dbReference type="PROSITE" id="PS00284">
    <property type="entry name" value="SERPIN"/>
    <property type="match status" value="1"/>
</dbReference>
<dbReference type="GO" id="GO:0005615">
    <property type="term" value="C:extracellular space"/>
    <property type="evidence" value="ECO:0007669"/>
    <property type="project" value="InterPro"/>
</dbReference>
<accession>A0A173TFG4</accession>
<comment type="similarity">
    <text evidence="1">Belongs to the serpin family.</text>
</comment>
<evidence type="ECO:0000313" key="4">
    <source>
        <dbReference type="EMBL" id="CUN01160.1"/>
    </source>
</evidence>
<feature type="domain" description="Serpin" evidence="3">
    <location>
        <begin position="153"/>
        <end position="506"/>
    </location>
</feature>
<feature type="transmembrane region" description="Helical" evidence="2">
    <location>
        <begin position="85"/>
        <end position="101"/>
    </location>
</feature>
<keyword evidence="2" id="KW-0812">Transmembrane</keyword>
<dbReference type="Proteomes" id="UP000095350">
    <property type="component" value="Unassembled WGS sequence"/>
</dbReference>
<dbReference type="SMART" id="SM00093">
    <property type="entry name" value="SERPIN"/>
    <property type="match status" value="1"/>
</dbReference>
<dbReference type="Gene3D" id="3.30.497.10">
    <property type="entry name" value="Antithrombin, subunit I, domain 2"/>
    <property type="match status" value="1"/>
</dbReference>
<dbReference type="EMBL" id="CYXZ01000010">
    <property type="protein sequence ID" value="CUN01160.1"/>
    <property type="molecule type" value="Genomic_DNA"/>
</dbReference>
<name>A0A173TFG4_9FIRM</name>
<dbReference type="GO" id="GO:0004867">
    <property type="term" value="F:serine-type endopeptidase inhibitor activity"/>
    <property type="evidence" value="ECO:0007669"/>
    <property type="project" value="InterPro"/>
</dbReference>
<keyword evidence="2" id="KW-0472">Membrane</keyword>
<keyword evidence="2" id="KW-1133">Transmembrane helix</keyword>
<dbReference type="Pfam" id="PF00079">
    <property type="entry name" value="Serpin"/>
    <property type="match status" value="1"/>
</dbReference>
<evidence type="ECO:0000256" key="1">
    <source>
        <dbReference type="RuleBase" id="RU000411"/>
    </source>
</evidence>
<evidence type="ECO:0000313" key="5">
    <source>
        <dbReference type="Proteomes" id="UP000095350"/>
    </source>
</evidence>
<proteinExistence type="inferred from homology"/>
<dbReference type="PaxDb" id="166486-ERS852572_01499"/>
<reference evidence="4 5" key="1">
    <citation type="submission" date="2015-09" db="EMBL/GenBank/DDBJ databases">
        <authorList>
            <consortium name="Pathogen Informatics"/>
        </authorList>
    </citation>
    <scope>NUCLEOTIDE SEQUENCE [LARGE SCALE GENOMIC DNA]</scope>
    <source>
        <strain evidence="4 5">2789STDY5834960</strain>
    </source>
</reference>
<dbReference type="InterPro" id="IPR023796">
    <property type="entry name" value="Serpin_dom"/>
</dbReference>
<gene>
    <name evidence="4" type="ORF">ERS852572_01499</name>
</gene>
<dbReference type="AlphaFoldDB" id="A0A173TFG4"/>
<dbReference type="Gene3D" id="2.30.39.10">
    <property type="entry name" value="Alpha-1-antitrypsin, domain 1"/>
    <property type="match status" value="1"/>
</dbReference>
<dbReference type="InterPro" id="IPR000215">
    <property type="entry name" value="Serpin_fam"/>
</dbReference>
<evidence type="ECO:0000259" key="3">
    <source>
        <dbReference type="SMART" id="SM00093"/>
    </source>
</evidence>
<dbReference type="PANTHER" id="PTHR11461">
    <property type="entry name" value="SERINE PROTEASE INHIBITOR, SERPIN"/>
    <property type="match status" value="1"/>
</dbReference>
<dbReference type="SUPFAM" id="SSF56574">
    <property type="entry name" value="Serpins"/>
    <property type="match status" value="1"/>
</dbReference>
<dbReference type="STRING" id="166486.ERS852572_01499"/>
<dbReference type="OrthoDB" id="9764871at2"/>
<dbReference type="InterPro" id="IPR042185">
    <property type="entry name" value="Serpin_sf_2"/>
</dbReference>
<dbReference type="InterPro" id="IPR042178">
    <property type="entry name" value="Serpin_sf_1"/>
</dbReference>
<sequence>MMLRPKELEKIRKKISVENDELDCLTVMCYMGTGKYSKANSMLEKIGKRRNGQLPICVFFYRRAMKQQETDTMEEEKMKKRAKKIVALFLTAGILLSGIAACSNVEGMHLSGSTRKLNVTKEDTGKSGDNVQMLPSDEKSDKIFADSYADFAIKAFQNSYEAGKNTMISPYSVINALAMTANGASGGTLEQMESVLCGTADCSLDLLNRELQRLQSSMPKEKNNHLYTANSIWYKDSDENFVPADDFLKLNAEFYQADIFASAFDEKTTKDINRWIDRRTDGMIKDIMDQIPPYAIMYLVNAVAFEGEWQDPYEKEQVHDADFYDIDGNHSTVSMMYSEEYSFLKEEHAVGFIKPYKEGFDFVALLPDENMDIRDYISQMNGETFLKTIAQANDTIVQTGMPKFKAETQKELAEVLDRMGMHDAFDEKLADFSQMGNCKNGDNLYISRVLHRTKIEVNELGTKAGAATVVEVETMGCLEAVENVVLDRPFVYAIIDRENGIPVFIGAADAL</sequence>
<dbReference type="InterPro" id="IPR023795">
    <property type="entry name" value="Serpin_CS"/>
</dbReference>
<protein>
    <submittedName>
        <fullName evidence="4">Serine protease inhibitor</fullName>
    </submittedName>
</protein>
<dbReference type="PANTHER" id="PTHR11461:SF211">
    <property type="entry name" value="GH10112P-RELATED"/>
    <property type="match status" value="1"/>
</dbReference>
<dbReference type="CDD" id="cd19589">
    <property type="entry name" value="serpin_tengpin-like"/>
    <property type="match status" value="1"/>
</dbReference>
<evidence type="ECO:0000256" key="2">
    <source>
        <dbReference type="SAM" id="Phobius"/>
    </source>
</evidence>
<organism evidence="4 5">
    <name type="scientific">Roseburia intestinalis</name>
    <dbReference type="NCBI Taxonomy" id="166486"/>
    <lineage>
        <taxon>Bacteria</taxon>
        <taxon>Bacillati</taxon>
        <taxon>Bacillota</taxon>
        <taxon>Clostridia</taxon>
        <taxon>Lachnospirales</taxon>
        <taxon>Lachnospiraceae</taxon>
        <taxon>Roseburia</taxon>
    </lineage>
</organism>
<dbReference type="InterPro" id="IPR036186">
    <property type="entry name" value="Serpin_sf"/>
</dbReference>